<dbReference type="STRING" id="1797516.A3D26_02965"/>
<accession>A0A1G1V971</accession>
<comment type="caution">
    <text evidence="2">The sequence shown here is derived from an EMBL/GenBank/DDBJ whole genome shotgun (WGS) entry which is preliminary data.</text>
</comment>
<keyword evidence="1" id="KW-0812">Transmembrane</keyword>
<protein>
    <submittedName>
        <fullName evidence="2">Uncharacterized protein</fullName>
    </submittedName>
</protein>
<keyword evidence="1" id="KW-1133">Transmembrane helix</keyword>
<sequence length="147" mass="16178">MNPLAPLNLSAIPFPSFESLDPAVLKIGIIAILLFLFILLFAYARHHLLSVSMHGLRSGLIAGVFLVLLIEGATYYIYKNYVVGDKVSTLPQNLQIVVSDSTKSAKKVLGVKTEQKKPTAKELVTEYKTLDSDEADLVRNTVCKDTK</sequence>
<organism evidence="2 3">
    <name type="scientific">Candidatus Blackburnbacteria bacterium RIFCSPHIGHO2_02_FULL_44_20</name>
    <dbReference type="NCBI Taxonomy" id="1797516"/>
    <lineage>
        <taxon>Bacteria</taxon>
        <taxon>Candidatus Blackburniibacteriota</taxon>
    </lineage>
</organism>
<evidence type="ECO:0000256" key="1">
    <source>
        <dbReference type="SAM" id="Phobius"/>
    </source>
</evidence>
<reference evidence="2 3" key="1">
    <citation type="journal article" date="2016" name="Nat. Commun.">
        <title>Thousands of microbial genomes shed light on interconnected biogeochemical processes in an aquifer system.</title>
        <authorList>
            <person name="Anantharaman K."/>
            <person name="Brown C.T."/>
            <person name="Hug L.A."/>
            <person name="Sharon I."/>
            <person name="Castelle C.J."/>
            <person name="Probst A.J."/>
            <person name="Thomas B.C."/>
            <person name="Singh A."/>
            <person name="Wilkins M.J."/>
            <person name="Karaoz U."/>
            <person name="Brodie E.L."/>
            <person name="Williams K.H."/>
            <person name="Hubbard S.S."/>
            <person name="Banfield J.F."/>
        </authorList>
    </citation>
    <scope>NUCLEOTIDE SEQUENCE [LARGE SCALE GENOMIC DNA]</scope>
</reference>
<dbReference type="EMBL" id="MHBZ01000009">
    <property type="protein sequence ID" value="OGY11926.1"/>
    <property type="molecule type" value="Genomic_DNA"/>
</dbReference>
<dbReference type="AlphaFoldDB" id="A0A1G1V971"/>
<dbReference type="Proteomes" id="UP000178319">
    <property type="component" value="Unassembled WGS sequence"/>
</dbReference>
<feature type="transmembrane region" description="Helical" evidence="1">
    <location>
        <begin position="56"/>
        <end position="78"/>
    </location>
</feature>
<proteinExistence type="predicted"/>
<name>A0A1G1V971_9BACT</name>
<feature type="transmembrane region" description="Helical" evidence="1">
    <location>
        <begin position="23"/>
        <end position="44"/>
    </location>
</feature>
<gene>
    <name evidence="2" type="ORF">A3D26_02965</name>
</gene>
<keyword evidence="1" id="KW-0472">Membrane</keyword>
<evidence type="ECO:0000313" key="2">
    <source>
        <dbReference type="EMBL" id="OGY11926.1"/>
    </source>
</evidence>
<evidence type="ECO:0000313" key="3">
    <source>
        <dbReference type="Proteomes" id="UP000178319"/>
    </source>
</evidence>